<evidence type="ECO:0000256" key="7">
    <source>
        <dbReference type="ARBA" id="ARBA00022618"/>
    </source>
</evidence>
<keyword evidence="5 12" id="KW-1003">Cell membrane</keyword>
<organism evidence="16 17">
    <name type="scientific">Desulfuromonas versatilis</name>
    <dbReference type="NCBI Taxonomy" id="2802975"/>
    <lineage>
        <taxon>Bacteria</taxon>
        <taxon>Pseudomonadati</taxon>
        <taxon>Thermodesulfobacteriota</taxon>
        <taxon>Desulfuromonadia</taxon>
        <taxon>Desulfuromonadales</taxon>
        <taxon>Desulfuromonadaceae</taxon>
        <taxon>Desulfuromonas</taxon>
    </lineage>
</organism>
<dbReference type="Pfam" id="PF02687">
    <property type="entry name" value="FtsX"/>
    <property type="match status" value="1"/>
</dbReference>
<dbReference type="NCBIfam" id="TIGR00439">
    <property type="entry name" value="FtsX_Gneg"/>
    <property type="match status" value="1"/>
</dbReference>
<comment type="similarity">
    <text evidence="2 12">Belongs to the ABC-4 integral membrane protein family. FtsX subfamily.</text>
</comment>
<name>A0ABN6E0B5_9BACT</name>
<evidence type="ECO:0000256" key="2">
    <source>
        <dbReference type="ARBA" id="ARBA00007379"/>
    </source>
</evidence>
<feature type="domain" description="ABC3 transporter permease C-terminal" evidence="14">
    <location>
        <begin position="177"/>
        <end position="295"/>
    </location>
</feature>
<dbReference type="InterPro" id="IPR047590">
    <property type="entry name" value="FtsX_proteobact-type"/>
</dbReference>
<comment type="subcellular location">
    <subcellularLocation>
        <location evidence="1">Cell inner membrane</location>
        <topology evidence="1">Multi-pass membrane protein</topology>
    </subcellularLocation>
</comment>
<evidence type="ECO:0000259" key="15">
    <source>
        <dbReference type="Pfam" id="PF18075"/>
    </source>
</evidence>
<feature type="transmembrane region" description="Helical" evidence="13">
    <location>
        <begin position="228"/>
        <end position="245"/>
    </location>
</feature>
<keyword evidence="7 12" id="KW-0132">Cell division</keyword>
<evidence type="ECO:0000256" key="11">
    <source>
        <dbReference type="ARBA" id="ARBA00023306"/>
    </source>
</evidence>
<feature type="transmembrane region" description="Helical" evidence="13">
    <location>
        <begin position="21"/>
        <end position="45"/>
    </location>
</feature>
<dbReference type="InterPro" id="IPR040690">
    <property type="entry name" value="FtsX_ECD"/>
</dbReference>
<dbReference type="RefSeq" id="WP_221249164.1">
    <property type="nucleotide sequence ID" value="NZ_AP024355.1"/>
</dbReference>
<evidence type="ECO:0000256" key="1">
    <source>
        <dbReference type="ARBA" id="ARBA00004429"/>
    </source>
</evidence>
<keyword evidence="10 12" id="KW-0472">Membrane</keyword>
<feature type="domain" description="FtsX extracellular" evidence="15">
    <location>
        <begin position="58"/>
        <end position="149"/>
    </location>
</feature>
<keyword evidence="9 13" id="KW-1133">Transmembrane helix</keyword>
<reference evidence="16 17" key="1">
    <citation type="journal article" date="2016" name="C (Basel)">
        <title>Selective Growth of and Electricity Production by Marine Exoelectrogenic Bacteria in Self-Aggregated Hydrogel of Microbially Reduced Graphene Oxide.</title>
        <authorList>
            <person name="Yoshida N."/>
            <person name="Goto Y."/>
            <person name="Miyata Y."/>
        </authorList>
    </citation>
    <scope>NUCLEOTIDE SEQUENCE [LARGE SCALE GENOMIC DNA]</scope>
    <source>
        <strain evidence="16 17">NIT-T3</strain>
    </source>
</reference>
<evidence type="ECO:0000256" key="3">
    <source>
        <dbReference type="ARBA" id="ARBA00011160"/>
    </source>
</evidence>
<sequence>MLERLVYFFLRALRNMRQSPFICSVAVGTVAVALTIMAFFAIVVLNVQQLTSRWSQEVEVTAYFEVLPPKDQIKTWIGEIEALPQVERVTFVTSQEAFARFRERLGSDAELLEGMEADFLPASLEISLQEDFRNPKGVEALVASLRQKPALSDLHYGQQWLERFEAFVSMLKVAGAILGGFLLFAALFIVSNTIKLTIYARRDELEVMALVGATSMFIKTPFLIEGAFQGALGGLLSLGGTYALFQIFLKKGLTDLLLVTNIGGVSFLPTSFQFMLVSAGVALGLFGSLMSLRKFVRI</sequence>
<evidence type="ECO:0000313" key="17">
    <source>
        <dbReference type="Proteomes" id="UP001319827"/>
    </source>
</evidence>
<dbReference type="Pfam" id="PF18075">
    <property type="entry name" value="FtsX_ECD"/>
    <property type="match status" value="1"/>
</dbReference>
<evidence type="ECO:0000256" key="8">
    <source>
        <dbReference type="ARBA" id="ARBA00022692"/>
    </source>
</evidence>
<dbReference type="GO" id="GO:0051301">
    <property type="term" value="P:cell division"/>
    <property type="evidence" value="ECO:0007669"/>
    <property type="project" value="UniProtKB-KW"/>
</dbReference>
<evidence type="ECO:0000256" key="12">
    <source>
        <dbReference type="PIRNR" id="PIRNR003097"/>
    </source>
</evidence>
<keyword evidence="6" id="KW-0997">Cell inner membrane</keyword>
<comment type="subunit">
    <text evidence="3">Forms a membrane-associated complex with FtsE.</text>
</comment>
<evidence type="ECO:0000256" key="6">
    <source>
        <dbReference type="ARBA" id="ARBA00022519"/>
    </source>
</evidence>
<dbReference type="PIRSF" id="PIRSF003097">
    <property type="entry name" value="FtsX"/>
    <property type="match status" value="1"/>
</dbReference>
<keyword evidence="11 12" id="KW-0131">Cell cycle</keyword>
<dbReference type="Gene3D" id="3.30.70.3040">
    <property type="match status" value="1"/>
</dbReference>
<dbReference type="InterPro" id="IPR003838">
    <property type="entry name" value="ABC3_permease_C"/>
</dbReference>
<proteinExistence type="inferred from homology"/>
<feature type="transmembrane region" description="Helical" evidence="13">
    <location>
        <begin position="173"/>
        <end position="193"/>
    </location>
</feature>
<evidence type="ECO:0000256" key="9">
    <source>
        <dbReference type="ARBA" id="ARBA00022989"/>
    </source>
</evidence>
<keyword evidence="17" id="KW-1185">Reference proteome</keyword>
<accession>A0ABN6E0B5</accession>
<evidence type="ECO:0000259" key="14">
    <source>
        <dbReference type="Pfam" id="PF02687"/>
    </source>
</evidence>
<feature type="transmembrane region" description="Helical" evidence="13">
    <location>
        <begin position="274"/>
        <end position="292"/>
    </location>
</feature>
<gene>
    <name evidence="16" type="primary">ftsX</name>
    <name evidence="16" type="ORF">DESUT3_28290</name>
</gene>
<evidence type="ECO:0000256" key="10">
    <source>
        <dbReference type="ARBA" id="ARBA00023136"/>
    </source>
</evidence>
<evidence type="ECO:0000256" key="5">
    <source>
        <dbReference type="ARBA" id="ARBA00022475"/>
    </source>
</evidence>
<dbReference type="EMBL" id="AP024355">
    <property type="protein sequence ID" value="BCR05760.1"/>
    <property type="molecule type" value="Genomic_DNA"/>
</dbReference>
<dbReference type="Proteomes" id="UP001319827">
    <property type="component" value="Chromosome"/>
</dbReference>
<evidence type="ECO:0000256" key="13">
    <source>
        <dbReference type="SAM" id="Phobius"/>
    </source>
</evidence>
<evidence type="ECO:0000313" key="16">
    <source>
        <dbReference type="EMBL" id="BCR05760.1"/>
    </source>
</evidence>
<dbReference type="InterPro" id="IPR004513">
    <property type="entry name" value="FtsX"/>
</dbReference>
<protein>
    <recommendedName>
        <fullName evidence="4 12">Cell division protein FtsX</fullName>
    </recommendedName>
</protein>
<dbReference type="PANTHER" id="PTHR47755:SF1">
    <property type="entry name" value="CELL DIVISION PROTEIN FTSX"/>
    <property type="match status" value="1"/>
</dbReference>
<dbReference type="PANTHER" id="PTHR47755">
    <property type="entry name" value="CELL DIVISION PROTEIN FTSX"/>
    <property type="match status" value="1"/>
</dbReference>
<reference evidence="16 17" key="2">
    <citation type="journal article" date="2021" name="Int. J. Syst. Evol. Microbiol.">
        <title>Isolation and Polyphasic Characterization of Desulfuromonas versatilis sp. Nov., an Electrogenic Bacteria Capable of Versatile Metabolism Isolated from a Graphene Oxide-Reducing Enrichment Culture.</title>
        <authorList>
            <person name="Xie L."/>
            <person name="Yoshida N."/>
            <person name="Ishii S."/>
            <person name="Meng L."/>
        </authorList>
    </citation>
    <scope>NUCLEOTIDE SEQUENCE [LARGE SCALE GENOMIC DNA]</scope>
    <source>
        <strain evidence="16 17">NIT-T3</strain>
    </source>
</reference>
<evidence type="ECO:0000256" key="4">
    <source>
        <dbReference type="ARBA" id="ARBA00021907"/>
    </source>
</evidence>
<keyword evidence="8 13" id="KW-0812">Transmembrane</keyword>